<dbReference type="AlphaFoldDB" id="A0A345IMQ0"/>
<dbReference type="EMBL" id="CP031163">
    <property type="protein sequence ID" value="AXH00973.1"/>
    <property type="molecule type" value="Genomic_DNA"/>
</dbReference>
<accession>A0A345IMQ0</accession>
<feature type="coiled-coil region" evidence="1">
    <location>
        <begin position="63"/>
        <end position="126"/>
    </location>
</feature>
<name>A0A345IMQ0_9DEIO</name>
<reference evidence="2 3" key="1">
    <citation type="submission" date="2018-07" db="EMBL/GenBank/DDBJ databases">
        <title>Complete Genome and Methylome Analysis of Deinococcus wulumuqiensis NEB 479.</title>
        <authorList>
            <person name="Fomenkov A."/>
            <person name="Luyten Y."/>
            <person name="Vincze T."/>
            <person name="Anton B.P."/>
            <person name="Clark T."/>
            <person name="Roberts R.J."/>
            <person name="Morgan R.D."/>
        </authorList>
    </citation>
    <scope>NUCLEOTIDE SEQUENCE [LARGE SCALE GENOMIC DNA]</scope>
    <source>
        <strain evidence="2 3">NEB 479</strain>
        <plasmid evidence="3">Plasmid pdrdi</plasmid>
    </source>
</reference>
<gene>
    <name evidence="2" type="ORF">DVJ83_17900</name>
</gene>
<keyword evidence="1" id="KW-0175">Coiled coil</keyword>
<organism evidence="2 3">
    <name type="scientific">Deinococcus wulumuqiensis</name>
    <dbReference type="NCBI Taxonomy" id="980427"/>
    <lineage>
        <taxon>Bacteria</taxon>
        <taxon>Thermotogati</taxon>
        <taxon>Deinococcota</taxon>
        <taxon>Deinococci</taxon>
        <taxon>Deinococcales</taxon>
        <taxon>Deinococcaceae</taxon>
        <taxon>Deinococcus</taxon>
    </lineage>
</organism>
<proteinExistence type="predicted"/>
<sequence length="140" mass="15445">MSLTIETRYGPAELRVLAHGGVSVIYKSPIIINRVEYRSVQAWHEERYGRLSAEVSGYRGRMEDLTASARQALKEELERLREQYASPAALQSARRAVLEARVDRAAREVQDAEAKWQAALADLEAASAALAEHPALDGAA</sequence>
<dbReference type="RefSeq" id="WP_114673621.1">
    <property type="nucleotide sequence ID" value="NZ_CP031163.1"/>
</dbReference>
<evidence type="ECO:0000256" key="1">
    <source>
        <dbReference type="SAM" id="Coils"/>
    </source>
</evidence>
<dbReference type="Proteomes" id="UP000253744">
    <property type="component" value="Plasmid pDrdI"/>
</dbReference>
<evidence type="ECO:0000313" key="2">
    <source>
        <dbReference type="EMBL" id="AXH00973.1"/>
    </source>
</evidence>
<geneLocation type="plasmid" evidence="3">
    <name>pdrdi</name>
</geneLocation>
<evidence type="ECO:0000313" key="3">
    <source>
        <dbReference type="Proteomes" id="UP000253744"/>
    </source>
</evidence>
<protein>
    <submittedName>
        <fullName evidence="2">Uncharacterized protein</fullName>
    </submittedName>
</protein>
<dbReference type="KEGG" id="dwu:DVJ83_17900"/>
<keyword evidence="2" id="KW-0614">Plasmid</keyword>